<protein>
    <submittedName>
        <fullName evidence="2">Uncharacterized protein</fullName>
    </submittedName>
</protein>
<comment type="caution">
    <text evidence="2">The sequence shown here is derived from an EMBL/GenBank/DDBJ whole genome shotgun (WGS) entry which is preliminary data.</text>
</comment>
<evidence type="ECO:0000256" key="1">
    <source>
        <dbReference type="SAM" id="MobiDB-lite"/>
    </source>
</evidence>
<organism evidence="2 3">
    <name type="scientific">Oryza meyeriana var. granulata</name>
    <dbReference type="NCBI Taxonomy" id="110450"/>
    <lineage>
        <taxon>Eukaryota</taxon>
        <taxon>Viridiplantae</taxon>
        <taxon>Streptophyta</taxon>
        <taxon>Embryophyta</taxon>
        <taxon>Tracheophyta</taxon>
        <taxon>Spermatophyta</taxon>
        <taxon>Magnoliopsida</taxon>
        <taxon>Liliopsida</taxon>
        <taxon>Poales</taxon>
        <taxon>Poaceae</taxon>
        <taxon>BOP clade</taxon>
        <taxon>Oryzoideae</taxon>
        <taxon>Oryzeae</taxon>
        <taxon>Oryzinae</taxon>
        <taxon>Oryza</taxon>
        <taxon>Oryza meyeriana</taxon>
    </lineage>
</organism>
<feature type="non-terminal residue" evidence="2">
    <location>
        <position position="58"/>
    </location>
</feature>
<evidence type="ECO:0000313" key="2">
    <source>
        <dbReference type="EMBL" id="KAF0912157.1"/>
    </source>
</evidence>
<evidence type="ECO:0000313" key="3">
    <source>
        <dbReference type="Proteomes" id="UP000479710"/>
    </source>
</evidence>
<accession>A0A6G1DI53</accession>
<name>A0A6G1DI53_9ORYZ</name>
<proteinExistence type="predicted"/>
<feature type="compositionally biased region" description="Basic residues" evidence="1">
    <location>
        <begin position="9"/>
        <end position="22"/>
    </location>
</feature>
<gene>
    <name evidence="2" type="ORF">E2562_013046</name>
</gene>
<sequence>MMPHGARWQPRRMKVLTRRRRGILVDTPTASGMGPYGRRRSMARQRERRVARRTHRAT</sequence>
<keyword evidence="3" id="KW-1185">Reference proteome</keyword>
<dbReference type="EMBL" id="SPHZ02000006">
    <property type="protein sequence ID" value="KAF0912157.1"/>
    <property type="molecule type" value="Genomic_DNA"/>
</dbReference>
<dbReference type="AlphaFoldDB" id="A0A6G1DI53"/>
<dbReference type="Proteomes" id="UP000479710">
    <property type="component" value="Unassembled WGS sequence"/>
</dbReference>
<feature type="compositionally biased region" description="Basic residues" evidence="1">
    <location>
        <begin position="37"/>
        <end position="58"/>
    </location>
</feature>
<reference evidence="2 3" key="1">
    <citation type="submission" date="2019-11" db="EMBL/GenBank/DDBJ databases">
        <title>Whole genome sequence of Oryza granulata.</title>
        <authorList>
            <person name="Li W."/>
        </authorList>
    </citation>
    <scope>NUCLEOTIDE SEQUENCE [LARGE SCALE GENOMIC DNA]</scope>
    <source>
        <strain evidence="3">cv. Menghai</strain>
        <tissue evidence="2">Leaf</tissue>
    </source>
</reference>
<feature type="region of interest" description="Disordered" evidence="1">
    <location>
        <begin position="1"/>
        <end position="58"/>
    </location>
</feature>